<dbReference type="Pfam" id="PF08953">
    <property type="entry name" value="DUF1899"/>
    <property type="match status" value="1"/>
</dbReference>
<dbReference type="InterPro" id="IPR015048">
    <property type="entry name" value="DUF1899"/>
</dbReference>
<sequence>MAKIKNVFGEPWEEVYADIRISPRATSTSGIACSHNKIAFPWDVVSGGLVGVINLNKYGKKLPILKLKGRLLKIELLQFCHISICLL</sequence>
<dbReference type="AlphaFoldDB" id="A0A0K8RFY0"/>
<dbReference type="Gene3D" id="2.130.10.10">
    <property type="entry name" value="YVTN repeat-like/Quinoprotein amine dehydrogenase"/>
    <property type="match status" value="1"/>
</dbReference>
<dbReference type="SMART" id="SM01166">
    <property type="entry name" value="DUF1899"/>
    <property type="match status" value="1"/>
</dbReference>
<evidence type="ECO:0000259" key="3">
    <source>
        <dbReference type="SMART" id="SM01166"/>
    </source>
</evidence>
<feature type="domain" description="DUF1899" evidence="3">
    <location>
        <begin position="1"/>
        <end position="59"/>
    </location>
</feature>
<dbReference type="EMBL" id="GADI01004404">
    <property type="protein sequence ID" value="JAA69404.1"/>
    <property type="molecule type" value="mRNA"/>
</dbReference>
<reference evidence="4" key="1">
    <citation type="submission" date="2012-12" db="EMBL/GenBank/DDBJ databases">
        <title>Identification and characterization of a phenylalanine ammonia-lyase gene family in Isatis indigotica Fort.</title>
        <authorList>
            <person name="Liu Q."/>
            <person name="Chen J."/>
            <person name="Zhou X."/>
            <person name="Di P."/>
            <person name="Xiao Y."/>
            <person name="Xuan H."/>
            <person name="Zhang L."/>
            <person name="Chen W."/>
        </authorList>
    </citation>
    <scope>NUCLEOTIDE SEQUENCE</scope>
    <source>
        <tissue evidence="4">Salivary gland</tissue>
    </source>
</reference>
<accession>A0A0K8RFY0</accession>
<protein>
    <submittedName>
        <fullName evidence="4">Putative coronin</fullName>
    </submittedName>
</protein>
<name>A0A0K8RFY0_IXORI</name>
<dbReference type="InterPro" id="IPR015943">
    <property type="entry name" value="WD40/YVTN_repeat-like_dom_sf"/>
</dbReference>
<organism evidence="4">
    <name type="scientific">Ixodes ricinus</name>
    <name type="common">Common tick</name>
    <name type="synonym">Acarus ricinus</name>
    <dbReference type="NCBI Taxonomy" id="34613"/>
    <lineage>
        <taxon>Eukaryota</taxon>
        <taxon>Metazoa</taxon>
        <taxon>Ecdysozoa</taxon>
        <taxon>Arthropoda</taxon>
        <taxon>Chelicerata</taxon>
        <taxon>Arachnida</taxon>
        <taxon>Acari</taxon>
        <taxon>Parasitiformes</taxon>
        <taxon>Ixodida</taxon>
        <taxon>Ixodoidea</taxon>
        <taxon>Ixodidae</taxon>
        <taxon>Ixodinae</taxon>
        <taxon>Ixodes</taxon>
    </lineage>
</organism>
<keyword evidence="2" id="KW-0677">Repeat</keyword>
<keyword evidence="1" id="KW-0853">WD repeat</keyword>
<evidence type="ECO:0000313" key="4">
    <source>
        <dbReference type="EMBL" id="JAA69404.1"/>
    </source>
</evidence>
<evidence type="ECO:0000256" key="2">
    <source>
        <dbReference type="ARBA" id="ARBA00022737"/>
    </source>
</evidence>
<evidence type="ECO:0000256" key="1">
    <source>
        <dbReference type="ARBA" id="ARBA00022574"/>
    </source>
</evidence>
<proteinExistence type="evidence at transcript level"/>